<protein>
    <submittedName>
        <fullName evidence="1">Uncharacterized protein</fullName>
    </submittedName>
</protein>
<dbReference type="InterPro" id="IPR058705">
    <property type="entry name" value="A_ENA"/>
</dbReference>
<dbReference type="STRING" id="1601833.SAMN05518684_10860"/>
<dbReference type="RefSeq" id="WP_093051849.1">
    <property type="nucleotide sequence ID" value="NZ_FOGT01000008.1"/>
</dbReference>
<dbReference type="Proteomes" id="UP000198571">
    <property type="component" value="Unassembled WGS sequence"/>
</dbReference>
<evidence type="ECO:0000313" key="1">
    <source>
        <dbReference type="EMBL" id="SES10866.1"/>
    </source>
</evidence>
<name>A0A1H9UN30_9BACI</name>
<dbReference type="Pfam" id="PF26595">
    <property type="entry name" value="A_ENA"/>
    <property type="match status" value="1"/>
</dbReference>
<accession>A0A1H9UN30</accession>
<dbReference type="AlphaFoldDB" id="A0A1H9UN30"/>
<proteinExistence type="predicted"/>
<sequence>MGMPEIPDFKPKIDLDREDVINLLLASIALEELSLAHIMNAEGEKIQKVVGNKHATIDDLFDINRSVERTLRNVIKKEMLLQFKLEDTIDLIDDDDKDEM</sequence>
<organism evidence="1 2">
    <name type="scientific">Salipaludibacillus aurantiacus</name>
    <dbReference type="NCBI Taxonomy" id="1601833"/>
    <lineage>
        <taxon>Bacteria</taxon>
        <taxon>Bacillati</taxon>
        <taxon>Bacillota</taxon>
        <taxon>Bacilli</taxon>
        <taxon>Bacillales</taxon>
        <taxon>Bacillaceae</taxon>
    </lineage>
</organism>
<keyword evidence="2" id="KW-1185">Reference proteome</keyword>
<dbReference type="OrthoDB" id="2082444at2"/>
<reference evidence="2" key="1">
    <citation type="submission" date="2016-10" db="EMBL/GenBank/DDBJ databases">
        <authorList>
            <person name="Varghese N."/>
            <person name="Submissions S."/>
        </authorList>
    </citation>
    <scope>NUCLEOTIDE SEQUENCE [LARGE SCALE GENOMIC DNA]</scope>
    <source>
        <strain evidence="2">S9</strain>
    </source>
</reference>
<evidence type="ECO:0000313" key="2">
    <source>
        <dbReference type="Proteomes" id="UP000198571"/>
    </source>
</evidence>
<gene>
    <name evidence="1" type="ORF">SAMN05518684_10860</name>
</gene>
<dbReference type="EMBL" id="FOGT01000008">
    <property type="protein sequence ID" value="SES10866.1"/>
    <property type="molecule type" value="Genomic_DNA"/>
</dbReference>